<sequence>MERPPLYSSVETTNGTKLSRLLIDGGTRVLKNLFNTYYPPANLVPGLNAKYLILNDLLRRKVLFRKQWDLLFPSRGDIPDSNTFDISLLFILLTNICGLSPPSSGWHAKPASNDTSLEANIAYLKYFRNALYGHVTSTGVDTSTFSALWQELSVALVALGLDQAEIDRLKEERCGEEQYLNVVFDWVDSDADIKSQLKDVIRAQKNTQQVVEEMHKMLRKSLPNASRLEESASNEILKNLAKSEFKGDIEFHVGRYQPETRDWVFKVVEDWLDDKCSKNRVLVISGDAGMGKSVIAAVICQRMQENGRLSGSHFCQHNNFRYRDPRLMLQSLACHLSHALPEYERALVEQLSRNVGTELDNLGVEDLFALLFKEPLSTVSDPGRNILTVIDGLDESEYQGRNELLDVIANQFCKLPLWIRFLVTTRPEKNIIERLKRLKPFHLEPSGEKNLQDIRLFFQSHLQDGPDNDCLDKTILNKLVEKSEGLMLYAYFLVEGLENNVARLDQVHVSGSPPLGISSVYLSYFKRLEADLQKEVGISEETFLTFLSIVTVAREPLPLSIIYKVLGPHANGTSRSNQRRVNKAISCVSTLLPIRDGRLHFIHKSVRDWLTDKCLYGDHDFLVDEGQGHRLLAEICRVVLDEVRLKEVHGRCFSDTDRYALQHGVQHMLKGEKELRFVNFQETVEKYVMDLELVYAKLCVHNAYDTAASEDVLLIQTQDISHKLPEQLQGALNKLLFVLQKHRNTLRSLPSNFFQLVLNEGGQELADKAANMLQNKYYDIPYMENLAEEASEGITSVKLHCSDTVACIDVSPQLDYMVCECHDGSIQLWSLKTRKLEWVRTVIYRKEYSGVPFGSAYKIPPSSEDADSTLRPLSCYRSVVFHPNGRFILPGNLSQVYKVNGEKETLFPSCTCAFTFSLFSEDNTRMLTDCIDKRSCVIMWNLVNGTEVTRIERREPILSFTCSQDGKLLALSHPHSVCLFEVARDNFRFMEETTTPVACGLMKLSQNNQELTCLHLTEFSKRLLHFNIHFNHSQSVPLTSIFERTDEDLESSGESCPWEFEQGVNIRFLLGDLTSLSSEALSTVVPFWEVGILSVLNEEIALMSSPDLNYLSLINVRNLSENIENSKMIVKEIAFSPNGNRLYVLGEDATRQVTLTVWDTSHGNRMRGRINLFVTSFIPVTQGVVLLAQNKQPQLWNLDVCECIRSWDSLMGITKMISISNELIACVGSQGEVIILEAVANGTILWTGVPMGQRRVIACNSEYHLLTVGPKYQIDTMSKSGTEGTLQMSNIGCIVWERDLTLPLCEDHALPHCIFSPKEDLMIVWGEPIIDGPGVHILDSASGNTCRTLPNSKNVVGCQFVGDKEVLVYNKVINVLRMFSVTSGNLLSVMDMEERPKCVAVCLCRNLIAVCFKGFTFKQIQVWLPGTKGTRKCERVSQIEQPKGWLGRLLDLIIQG</sequence>
<dbReference type="Gene3D" id="3.40.50.300">
    <property type="entry name" value="P-loop containing nucleotide triphosphate hydrolases"/>
    <property type="match status" value="1"/>
</dbReference>
<dbReference type="InterPro" id="IPR027417">
    <property type="entry name" value="P-loop_NTPase"/>
</dbReference>
<organism evidence="3 4">
    <name type="scientific">Porites lobata</name>
    <dbReference type="NCBI Taxonomy" id="104759"/>
    <lineage>
        <taxon>Eukaryota</taxon>
        <taxon>Metazoa</taxon>
        <taxon>Cnidaria</taxon>
        <taxon>Anthozoa</taxon>
        <taxon>Hexacorallia</taxon>
        <taxon>Scleractinia</taxon>
        <taxon>Fungiina</taxon>
        <taxon>Poritidae</taxon>
        <taxon>Porites</taxon>
    </lineage>
</organism>
<dbReference type="Gene3D" id="2.130.10.10">
    <property type="entry name" value="YVTN repeat-like/Quinoprotein amine dehydrogenase"/>
    <property type="match status" value="2"/>
</dbReference>
<protein>
    <recommendedName>
        <fullName evidence="2">NACHT domain-containing protein</fullName>
    </recommendedName>
</protein>
<dbReference type="EMBL" id="CALNXK010000286">
    <property type="protein sequence ID" value="CAH3180898.1"/>
    <property type="molecule type" value="Genomic_DNA"/>
</dbReference>
<dbReference type="InterPro" id="IPR056884">
    <property type="entry name" value="NPHP3-like_N"/>
</dbReference>
<name>A0ABN8RPK5_9CNID</name>
<dbReference type="InterPro" id="IPR036322">
    <property type="entry name" value="WD40_repeat_dom_sf"/>
</dbReference>
<evidence type="ECO:0000256" key="1">
    <source>
        <dbReference type="ARBA" id="ARBA00022737"/>
    </source>
</evidence>
<evidence type="ECO:0000313" key="3">
    <source>
        <dbReference type="EMBL" id="CAH3180898.1"/>
    </source>
</evidence>
<keyword evidence="1" id="KW-0677">Repeat</keyword>
<evidence type="ECO:0000259" key="2">
    <source>
        <dbReference type="PROSITE" id="PS50837"/>
    </source>
</evidence>
<evidence type="ECO:0000313" key="4">
    <source>
        <dbReference type="Proteomes" id="UP001159405"/>
    </source>
</evidence>
<dbReference type="Pfam" id="PF18738">
    <property type="entry name" value="HEPN_DZIP3"/>
    <property type="match status" value="1"/>
</dbReference>
<gene>
    <name evidence="3" type="ORF">PLOB_00023996</name>
</gene>
<dbReference type="InterPro" id="IPR041249">
    <property type="entry name" value="HEPN_DZIP3"/>
</dbReference>
<dbReference type="PANTHER" id="PTHR10039:SF17">
    <property type="entry name" value="FUNGAL STAND N-TERMINAL GOODBYE DOMAIN-CONTAINING PROTEIN-RELATED"/>
    <property type="match status" value="1"/>
</dbReference>
<dbReference type="Proteomes" id="UP001159405">
    <property type="component" value="Unassembled WGS sequence"/>
</dbReference>
<dbReference type="SMART" id="SM00320">
    <property type="entry name" value="WD40"/>
    <property type="match status" value="3"/>
</dbReference>
<dbReference type="InterPro" id="IPR001680">
    <property type="entry name" value="WD40_rpt"/>
</dbReference>
<reference evidence="3 4" key="1">
    <citation type="submission" date="2022-05" db="EMBL/GenBank/DDBJ databases">
        <authorList>
            <consortium name="Genoscope - CEA"/>
            <person name="William W."/>
        </authorList>
    </citation>
    <scope>NUCLEOTIDE SEQUENCE [LARGE SCALE GENOMIC DNA]</scope>
</reference>
<dbReference type="InterPro" id="IPR058056">
    <property type="entry name" value="WH_TANC1/2"/>
</dbReference>
<dbReference type="InterPro" id="IPR007111">
    <property type="entry name" value="NACHT_NTPase"/>
</dbReference>
<comment type="caution">
    <text evidence="3">The sequence shown here is derived from an EMBL/GenBank/DDBJ whole genome shotgun (WGS) entry which is preliminary data.</text>
</comment>
<keyword evidence="4" id="KW-1185">Reference proteome</keyword>
<proteinExistence type="predicted"/>
<feature type="domain" description="NACHT" evidence="2">
    <location>
        <begin position="280"/>
        <end position="427"/>
    </location>
</feature>
<accession>A0ABN8RPK5</accession>
<dbReference type="SUPFAM" id="SSF52540">
    <property type="entry name" value="P-loop containing nucleoside triphosphate hydrolases"/>
    <property type="match status" value="1"/>
</dbReference>
<dbReference type="SUPFAM" id="SSF82171">
    <property type="entry name" value="DPP6 N-terminal domain-like"/>
    <property type="match status" value="1"/>
</dbReference>
<dbReference type="PROSITE" id="PS50837">
    <property type="entry name" value="NACHT"/>
    <property type="match status" value="1"/>
</dbReference>
<dbReference type="Pfam" id="PF25521">
    <property type="entry name" value="WHD_TANC1"/>
    <property type="match status" value="1"/>
</dbReference>
<dbReference type="SUPFAM" id="SSF50978">
    <property type="entry name" value="WD40 repeat-like"/>
    <property type="match status" value="1"/>
</dbReference>
<dbReference type="InterPro" id="IPR015943">
    <property type="entry name" value="WD40/YVTN_repeat-like_dom_sf"/>
</dbReference>
<dbReference type="PANTHER" id="PTHR10039">
    <property type="entry name" value="AMELOGENIN"/>
    <property type="match status" value="1"/>
</dbReference>
<dbReference type="Pfam" id="PF24883">
    <property type="entry name" value="NPHP3_N"/>
    <property type="match status" value="1"/>
</dbReference>